<dbReference type="Pfam" id="PF02826">
    <property type="entry name" value="2-Hacid_dh_C"/>
    <property type="match status" value="1"/>
</dbReference>
<dbReference type="GO" id="GO:0006564">
    <property type="term" value="P:L-serine biosynthetic process"/>
    <property type="evidence" value="ECO:0007669"/>
    <property type="project" value="UniProtKB-ARBA"/>
</dbReference>
<keyword evidence="2 4" id="KW-0560">Oxidoreductase</keyword>
<dbReference type="GO" id="GO:0051287">
    <property type="term" value="F:NAD binding"/>
    <property type="evidence" value="ECO:0007669"/>
    <property type="project" value="InterPro"/>
</dbReference>
<dbReference type="InterPro" id="IPR036291">
    <property type="entry name" value="NAD(P)-bd_dom_sf"/>
</dbReference>
<evidence type="ECO:0000256" key="4">
    <source>
        <dbReference type="RuleBase" id="RU003719"/>
    </source>
</evidence>
<proteinExistence type="inferred from homology"/>
<protein>
    <submittedName>
        <fullName evidence="7">D-3-phosphoglycerate dehydrogenase</fullName>
    </submittedName>
</protein>
<comment type="similarity">
    <text evidence="1 4">Belongs to the D-isomer specific 2-hydroxyacid dehydrogenase family.</text>
</comment>
<evidence type="ECO:0000313" key="7">
    <source>
        <dbReference type="EMBL" id="SEF74187.1"/>
    </source>
</evidence>
<name>A0A1H5UIU5_9FLAO</name>
<evidence type="ECO:0000256" key="3">
    <source>
        <dbReference type="ARBA" id="ARBA00023027"/>
    </source>
</evidence>
<dbReference type="PANTHER" id="PTHR43761">
    <property type="entry name" value="D-ISOMER SPECIFIC 2-HYDROXYACID DEHYDROGENASE FAMILY PROTEIN (AFU_ORTHOLOGUE AFUA_1G13630)"/>
    <property type="match status" value="1"/>
</dbReference>
<dbReference type="SUPFAM" id="SSF52283">
    <property type="entry name" value="Formate/glycerate dehydrogenase catalytic domain-like"/>
    <property type="match status" value="1"/>
</dbReference>
<organism evidence="7 8">
    <name type="scientific">Halpernia humi</name>
    <dbReference type="NCBI Taxonomy" id="493375"/>
    <lineage>
        <taxon>Bacteria</taxon>
        <taxon>Pseudomonadati</taxon>
        <taxon>Bacteroidota</taxon>
        <taxon>Flavobacteriia</taxon>
        <taxon>Flavobacteriales</taxon>
        <taxon>Weeksellaceae</taxon>
        <taxon>Chryseobacterium group</taxon>
        <taxon>Halpernia</taxon>
    </lineage>
</organism>
<feature type="domain" description="D-isomer specific 2-hydroxyacid dehydrogenase catalytic" evidence="5">
    <location>
        <begin position="25"/>
        <end position="323"/>
    </location>
</feature>
<dbReference type="Gene3D" id="3.40.50.720">
    <property type="entry name" value="NAD(P)-binding Rossmann-like Domain"/>
    <property type="match status" value="2"/>
</dbReference>
<dbReference type="SUPFAM" id="SSF51735">
    <property type="entry name" value="NAD(P)-binding Rossmann-fold domains"/>
    <property type="match status" value="1"/>
</dbReference>
<dbReference type="AlphaFoldDB" id="A0A1H5UIU5"/>
<dbReference type="Proteomes" id="UP000236738">
    <property type="component" value="Unassembled WGS sequence"/>
</dbReference>
<dbReference type="InterPro" id="IPR006140">
    <property type="entry name" value="D-isomer_DH_NAD-bd"/>
</dbReference>
<dbReference type="InterPro" id="IPR050418">
    <property type="entry name" value="D-iso_2-hydroxyacid_DH_PdxB"/>
</dbReference>
<evidence type="ECO:0000259" key="5">
    <source>
        <dbReference type="Pfam" id="PF00389"/>
    </source>
</evidence>
<dbReference type="GO" id="GO:0004617">
    <property type="term" value="F:phosphoglycerate dehydrogenase activity"/>
    <property type="evidence" value="ECO:0007669"/>
    <property type="project" value="UniProtKB-ARBA"/>
</dbReference>
<sequence>MPQKFFSAFVLKYSKKKSKMKILLLDKNHPLIEKQLSAKGFTFEEDFTSTYDEVLEKISNFDAVIIRSRIPLDENFLRHAKHLKFIARVGAGMENINVKVAEELGITLINSPEGNRDAVAEQVLGMLLLLMNRLIISSEEVKKGIWKREENRGEEILGKTFGIIGYGNMGKAVAKRLQGFGAKIIFHDILPNLQDEFASQVSLEELQQSADFISLHLPINESTHYIINEDFISKMKNNFYLINTARGKNVETSALVKALKSGKIKGAALDVLEFEKASFENIEVKNDNLEFLLNSEKVIITPHIAGWTVESKEKLAQVIVDKILLKYS</sequence>
<evidence type="ECO:0000256" key="2">
    <source>
        <dbReference type="ARBA" id="ARBA00023002"/>
    </source>
</evidence>
<feature type="domain" description="D-isomer specific 2-hydroxyacid dehydrogenase NAD-binding" evidence="6">
    <location>
        <begin position="124"/>
        <end position="305"/>
    </location>
</feature>
<reference evidence="8" key="1">
    <citation type="submission" date="2016-10" db="EMBL/GenBank/DDBJ databases">
        <authorList>
            <person name="Varghese N."/>
            <person name="Submissions S."/>
        </authorList>
    </citation>
    <scope>NUCLEOTIDE SEQUENCE [LARGE SCALE GENOMIC DNA]</scope>
    <source>
        <strain evidence="8">DSM 21580</strain>
    </source>
</reference>
<evidence type="ECO:0000259" key="6">
    <source>
        <dbReference type="Pfam" id="PF02826"/>
    </source>
</evidence>
<dbReference type="EMBL" id="FNUS01000001">
    <property type="protein sequence ID" value="SEF74187.1"/>
    <property type="molecule type" value="Genomic_DNA"/>
</dbReference>
<keyword evidence="3" id="KW-0520">NAD</keyword>
<dbReference type="Pfam" id="PF00389">
    <property type="entry name" value="2-Hacid_dh"/>
    <property type="match status" value="1"/>
</dbReference>
<evidence type="ECO:0000313" key="8">
    <source>
        <dbReference type="Proteomes" id="UP000236738"/>
    </source>
</evidence>
<dbReference type="PANTHER" id="PTHR43761:SF1">
    <property type="entry name" value="D-ISOMER SPECIFIC 2-HYDROXYACID DEHYDROGENASE CATALYTIC DOMAIN-CONTAINING PROTEIN-RELATED"/>
    <property type="match status" value="1"/>
</dbReference>
<accession>A0A1H5UIU5</accession>
<dbReference type="FunFam" id="3.40.50.720:FF:000041">
    <property type="entry name" value="D-3-phosphoglycerate dehydrogenase"/>
    <property type="match status" value="1"/>
</dbReference>
<evidence type="ECO:0000256" key="1">
    <source>
        <dbReference type="ARBA" id="ARBA00005854"/>
    </source>
</evidence>
<keyword evidence="8" id="KW-1185">Reference proteome</keyword>
<gene>
    <name evidence="7" type="ORF">SAMN05421847_0789</name>
</gene>
<dbReference type="GO" id="GO:0047545">
    <property type="term" value="F:(S)-2-hydroxyglutarate dehydrogenase activity"/>
    <property type="evidence" value="ECO:0007669"/>
    <property type="project" value="UniProtKB-ARBA"/>
</dbReference>
<dbReference type="InterPro" id="IPR006139">
    <property type="entry name" value="D-isomer_2_OHA_DH_cat_dom"/>
</dbReference>